<dbReference type="Pfam" id="PF03235">
    <property type="entry name" value="GmrSD_N"/>
    <property type="match status" value="1"/>
</dbReference>
<dbReference type="Pfam" id="PF07510">
    <property type="entry name" value="GmrSD_C"/>
    <property type="match status" value="1"/>
</dbReference>
<dbReference type="PANTHER" id="PTHR35149">
    <property type="entry name" value="SLL5132 PROTEIN"/>
    <property type="match status" value="1"/>
</dbReference>
<evidence type="ECO:0000313" key="4">
    <source>
        <dbReference type="Proteomes" id="UP000215405"/>
    </source>
</evidence>
<evidence type="ECO:0000259" key="2">
    <source>
        <dbReference type="Pfam" id="PF07510"/>
    </source>
</evidence>
<keyword evidence="4" id="KW-1185">Reference proteome</keyword>
<dbReference type="InterPro" id="IPR004919">
    <property type="entry name" value="GmrSD_N"/>
</dbReference>
<dbReference type="InterPro" id="IPR011089">
    <property type="entry name" value="GmrSD_C"/>
</dbReference>
<reference evidence="4" key="1">
    <citation type="journal article" date="2017" name="Int. J. Syst. Evol. Microbiol.">
        <title>Notoacmeibacter marinus gen. nov., sp. nov., isolated from the gut of a limpet and proposal of Notoacmeibacteraceae fam. nov. in the order Rhizobiales of the class Alphaproteobacteria.</title>
        <authorList>
            <person name="Huang Z."/>
            <person name="Guo F."/>
            <person name="Lai Q."/>
        </authorList>
    </citation>
    <scope>NUCLEOTIDE SEQUENCE [LARGE SCALE GENOMIC DNA]</scope>
    <source>
        <strain evidence="4">XMTR2A4</strain>
    </source>
</reference>
<protein>
    <recommendedName>
        <fullName evidence="5">DUF262 domain-containing protein</fullName>
    </recommendedName>
</protein>
<evidence type="ECO:0000313" key="3">
    <source>
        <dbReference type="EMBL" id="OXT02226.1"/>
    </source>
</evidence>
<accession>A0A231V3T8</accession>
<evidence type="ECO:0000259" key="1">
    <source>
        <dbReference type="Pfam" id="PF03235"/>
    </source>
</evidence>
<gene>
    <name evidence="3" type="ORF">B7H23_04740</name>
</gene>
<name>A0A231V3T8_9HYPH</name>
<dbReference type="Proteomes" id="UP000215405">
    <property type="component" value="Unassembled WGS sequence"/>
</dbReference>
<dbReference type="AlphaFoldDB" id="A0A231V3T8"/>
<sequence length="629" mass="71450">MDAKAHDLNFVLGQRQQWVVPVYQRHYEWETDADKQIPKLWDDLRDKAVERLEEDRTPLPHYFGAIIYAEPSKQAFGVVPLRFLVDGQQRITTFQIVLAAIREAARKLDIKHLIEVANTYLFNDENKGMKDAEKERFKLWPSAYDRDLFQKIATEEYAEVVASFTPRYFHGTGRVKKGGTPKLLLAYHHLHTEIASFVADRVEVGDDAEAVLGALLEGFLAGFQIVIIQLDENDDAQEIFASLNGLGKPLAPFDLIRNSVFHRARKLGEDDEKLFDGRWKLFEEPFWSDEVRQGRLKRARADHLIAHTVVAETARDANIGKIATEYQHYARDRAFPTVAEELDVLISHAKNYRLLEEAKEGSNVGRISNVLKTWDLSTFHPFVLWVLSYVPDESELRKILELLESYLVRRELCGLTTKNYNKVTTSFIRAAKSTPDAFNAFSKHMASMTGDISRMPTDAQVKEAVLRRKAYALIPTPRLRFILQNVEYDLRDKFDEVTVSTSNLTIEHLMPRKWAEHWPLSDGSNASHESSFEAMIAGVPMDDAMKALVETRAQAVDTIGNLTLITGSLNPSLGNAGWVKKREKLSGSLLALNRMVAKVEDWTEKSIEARAGAIGDVIVTRWDAPTIDE</sequence>
<dbReference type="PANTHER" id="PTHR35149:SF1">
    <property type="entry name" value="DUF5655 DOMAIN-CONTAINING PROTEIN"/>
    <property type="match status" value="1"/>
</dbReference>
<evidence type="ECO:0008006" key="5">
    <source>
        <dbReference type="Google" id="ProtNLM"/>
    </source>
</evidence>
<dbReference type="EMBL" id="NBYO01000001">
    <property type="protein sequence ID" value="OXT02226.1"/>
    <property type="molecule type" value="Genomic_DNA"/>
</dbReference>
<organism evidence="3 4">
    <name type="scientific">Notoacmeibacter marinus</name>
    <dbReference type="NCBI Taxonomy" id="1876515"/>
    <lineage>
        <taxon>Bacteria</taxon>
        <taxon>Pseudomonadati</taxon>
        <taxon>Pseudomonadota</taxon>
        <taxon>Alphaproteobacteria</taxon>
        <taxon>Hyphomicrobiales</taxon>
        <taxon>Notoacmeibacteraceae</taxon>
        <taxon>Notoacmeibacter</taxon>
    </lineage>
</organism>
<proteinExistence type="predicted"/>
<feature type="domain" description="GmrSD restriction endonucleases N-terminal" evidence="1">
    <location>
        <begin position="14"/>
        <end position="261"/>
    </location>
</feature>
<comment type="caution">
    <text evidence="3">The sequence shown here is derived from an EMBL/GenBank/DDBJ whole genome shotgun (WGS) entry which is preliminary data.</text>
</comment>
<dbReference type="RefSeq" id="WP_094076186.1">
    <property type="nucleotide sequence ID" value="NZ_NBYO01000001.1"/>
</dbReference>
<feature type="domain" description="GmrSD restriction endonucleases C-terminal" evidence="2">
    <location>
        <begin position="457"/>
        <end position="614"/>
    </location>
</feature>